<organism evidence="2 3">
    <name type="scientific">Mobilicoccus caccae</name>
    <dbReference type="NCBI Taxonomy" id="1859295"/>
    <lineage>
        <taxon>Bacteria</taxon>
        <taxon>Bacillati</taxon>
        <taxon>Actinomycetota</taxon>
        <taxon>Actinomycetes</taxon>
        <taxon>Micrococcales</taxon>
        <taxon>Dermatophilaceae</taxon>
        <taxon>Mobilicoccus</taxon>
    </lineage>
</organism>
<dbReference type="Proteomes" id="UP001157126">
    <property type="component" value="Unassembled WGS sequence"/>
</dbReference>
<dbReference type="EMBL" id="BSUO01000001">
    <property type="protein sequence ID" value="GMA40210.1"/>
    <property type="molecule type" value="Genomic_DNA"/>
</dbReference>
<evidence type="ECO:0000256" key="1">
    <source>
        <dbReference type="SAM" id="Phobius"/>
    </source>
</evidence>
<dbReference type="RefSeq" id="WP_284303949.1">
    <property type="nucleotide sequence ID" value="NZ_BSUO01000001.1"/>
</dbReference>
<accession>A0ABQ6IQM4</accession>
<feature type="transmembrane region" description="Helical" evidence="1">
    <location>
        <begin position="47"/>
        <end position="68"/>
    </location>
</feature>
<reference evidence="3" key="1">
    <citation type="journal article" date="2019" name="Int. J. Syst. Evol. Microbiol.">
        <title>The Global Catalogue of Microorganisms (GCM) 10K type strain sequencing project: providing services to taxonomists for standard genome sequencing and annotation.</title>
        <authorList>
            <consortium name="The Broad Institute Genomics Platform"/>
            <consortium name="The Broad Institute Genome Sequencing Center for Infectious Disease"/>
            <person name="Wu L."/>
            <person name="Ma J."/>
        </authorList>
    </citation>
    <scope>NUCLEOTIDE SEQUENCE [LARGE SCALE GENOMIC DNA]</scope>
    <source>
        <strain evidence="3">NBRC 113072</strain>
    </source>
</reference>
<sequence length="267" mass="29262">MAKDAEQQRKSREIAVTRAGVVSIPALASLATGVGTYLYGWQQPAEVLGAVSAAGTVAAAVGALWIAVTDMQRRERDDAERKRLSQDAEAQRAAVVVVRTRTRAPWDEQPGTIRPVVTNFGERAVLDVYVQAVWCLEPPRWHEPYALVFHDAPVPRIHEDVLRPDETLGTGVDTVTAAGPTLGALRADFAGVPPAQGPPKSEPFGTVVSVVRWRERSGTRWERVEDGLPRRLDEDGPTPLPDGAVVLWDRDDSMNREKYLKSVRTTS</sequence>
<evidence type="ECO:0000313" key="3">
    <source>
        <dbReference type="Proteomes" id="UP001157126"/>
    </source>
</evidence>
<keyword evidence="1" id="KW-1133">Transmembrane helix</keyword>
<name>A0ABQ6IQM4_9MICO</name>
<keyword evidence="3" id="KW-1185">Reference proteome</keyword>
<keyword evidence="1" id="KW-0812">Transmembrane</keyword>
<comment type="caution">
    <text evidence="2">The sequence shown here is derived from an EMBL/GenBank/DDBJ whole genome shotgun (WGS) entry which is preliminary data.</text>
</comment>
<keyword evidence="1" id="KW-0472">Membrane</keyword>
<proteinExistence type="predicted"/>
<evidence type="ECO:0000313" key="2">
    <source>
        <dbReference type="EMBL" id="GMA40210.1"/>
    </source>
</evidence>
<feature type="transmembrane region" description="Helical" evidence="1">
    <location>
        <begin position="21"/>
        <end position="41"/>
    </location>
</feature>
<protein>
    <submittedName>
        <fullName evidence="2">Uncharacterized protein</fullName>
    </submittedName>
</protein>
<gene>
    <name evidence="2" type="ORF">GCM10025883_22550</name>
</gene>